<organism evidence="9">
    <name type="scientific">hydrothermal vent metagenome</name>
    <dbReference type="NCBI Taxonomy" id="652676"/>
    <lineage>
        <taxon>unclassified sequences</taxon>
        <taxon>metagenomes</taxon>
        <taxon>ecological metagenomes</taxon>
    </lineage>
</organism>
<dbReference type="FunFam" id="3.20.20.70:FF:000075">
    <property type="entry name" value="Tryptophan biosynthesis protein TRP1"/>
    <property type="match status" value="1"/>
</dbReference>
<dbReference type="GO" id="GO:0004640">
    <property type="term" value="F:phosphoribosylanthranilate isomerase activity"/>
    <property type="evidence" value="ECO:0007669"/>
    <property type="project" value="UniProtKB-EC"/>
</dbReference>
<dbReference type="Gene3D" id="3.20.20.70">
    <property type="entry name" value="Aldolase class I"/>
    <property type="match status" value="1"/>
</dbReference>
<feature type="domain" description="N-(5'phosphoribosyl) anthranilate isomerase (PRAI)" evidence="8">
    <location>
        <begin position="5"/>
        <end position="199"/>
    </location>
</feature>
<evidence type="ECO:0000256" key="4">
    <source>
        <dbReference type="ARBA" id="ARBA00022605"/>
    </source>
</evidence>
<keyword evidence="4" id="KW-0028">Amino-acid biosynthesis</keyword>
<name>A0A3B0RFR4_9ZZZZ</name>
<dbReference type="UniPathway" id="UPA00035">
    <property type="reaction ID" value="UER00042"/>
</dbReference>
<dbReference type="AlphaFoldDB" id="A0A3B0RFR4"/>
<gene>
    <name evidence="9" type="ORF">MNBD_DELTA01-1420</name>
</gene>
<dbReference type="InterPro" id="IPR013785">
    <property type="entry name" value="Aldolase_TIM"/>
</dbReference>
<dbReference type="InterPro" id="IPR044643">
    <property type="entry name" value="TrpF_fam"/>
</dbReference>
<dbReference type="EMBL" id="UOEA01000042">
    <property type="protein sequence ID" value="VAV83483.1"/>
    <property type="molecule type" value="Genomic_DNA"/>
</dbReference>
<evidence type="ECO:0000256" key="6">
    <source>
        <dbReference type="ARBA" id="ARBA00023141"/>
    </source>
</evidence>
<evidence type="ECO:0000256" key="5">
    <source>
        <dbReference type="ARBA" id="ARBA00022822"/>
    </source>
</evidence>
<keyword evidence="6" id="KW-0057">Aromatic amino acid biosynthesis</keyword>
<dbReference type="GO" id="GO:0000162">
    <property type="term" value="P:L-tryptophan biosynthetic process"/>
    <property type="evidence" value="ECO:0007669"/>
    <property type="project" value="UniProtKB-UniPathway"/>
</dbReference>
<evidence type="ECO:0000256" key="1">
    <source>
        <dbReference type="ARBA" id="ARBA00004664"/>
    </source>
</evidence>
<sequence>MVTKVKICGITNLVDALFASDSGADALGFVFWERSPRYITPEAAALIIEKLPPFITTVGVFVDEDAGRVGDIVKTAGLTFAQLHGSESPEYCKAVPCRFIKALRVKDAASLLGLSEYKAEAILLDTFVKGQPGGTGAVFDWSLLTGMDYAGDVILAGGLNPDNIEDALDHYSPYAVDISSGVEAEPGRKDPAKVRVFIEKVRSFKDV</sequence>
<dbReference type="InterPro" id="IPR001240">
    <property type="entry name" value="PRAI_dom"/>
</dbReference>
<dbReference type="EC" id="5.3.1.24" evidence="3"/>
<accession>A0A3B0RFR4</accession>
<protein>
    <recommendedName>
        <fullName evidence="3">phosphoribosylanthranilate isomerase</fullName>
        <ecNumber evidence="3">5.3.1.24</ecNumber>
    </recommendedName>
</protein>
<reference evidence="9" key="1">
    <citation type="submission" date="2018-06" db="EMBL/GenBank/DDBJ databases">
        <authorList>
            <person name="Zhirakovskaya E."/>
        </authorList>
    </citation>
    <scope>NUCLEOTIDE SEQUENCE</scope>
</reference>
<comment type="similarity">
    <text evidence="2">Belongs to the TrpF family.</text>
</comment>
<evidence type="ECO:0000256" key="2">
    <source>
        <dbReference type="ARBA" id="ARBA00007571"/>
    </source>
</evidence>
<evidence type="ECO:0000259" key="8">
    <source>
        <dbReference type="Pfam" id="PF00697"/>
    </source>
</evidence>
<keyword evidence="7 9" id="KW-0413">Isomerase</keyword>
<evidence type="ECO:0000256" key="7">
    <source>
        <dbReference type="ARBA" id="ARBA00023235"/>
    </source>
</evidence>
<dbReference type="PANTHER" id="PTHR42894:SF1">
    <property type="entry name" value="N-(5'-PHOSPHORIBOSYL)ANTHRANILATE ISOMERASE"/>
    <property type="match status" value="1"/>
</dbReference>
<comment type="pathway">
    <text evidence="1">Amino-acid biosynthesis; L-tryptophan biosynthesis; L-tryptophan from chorismate: step 3/5.</text>
</comment>
<dbReference type="NCBIfam" id="NF002298">
    <property type="entry name" value="PRK01222.1-4"/>
    <property type="match status" value="1"/>
</dbReference>
<dbReference type="InterPro" id="IPR011060">
    <property type="entry name" value="RibuloseP-bd_barrel"/>
</dbReference>
<dbReference type="HAMAP" id="MF_00135">
    <property type="entry name" value="PRAI"/>
    <property type="match status" value="1"/>
</dbReference>
<dbReference type="PANTHER" id="PTHR42894">
    <property type="entry name" value="N-(5'-PHOSPHORIBOSYL)ANTHRANILATE ISOMERASE"/>
    <property type="match status" value="1"/>
</dbReference>
<keyword evidence="5" id="KW-0822">Tryptophan biosynthesis</keyword>
<dbReference type="SUPFAM" id="SSF51366">
    <property type="entry name" value="Ribulose-phoshate binding barrel"/>
    <property type="match status" value="1"/>
</dbReference>
<dbReference type="CDD" id="cd00405">
    <property type="entry name" value="PRAI"/>
    <property type="match status" value="1"/>
</dbReference>
<proteinExistence type="inferred from homology"/>
<dbReference type="Pfam" id="PF00697">
    <property type="entry name" value="PRAI"/>
    <property type="match status" value="1"/>
</dbReference>
<evidence type="ECO:0000256" key="3">
    <source>
        <dbReference type="ARBA" id="ARBA00012572"/>
    </source>
</evidence>
<evidence type="ECO:0000313" key="9">
    <source>
        <dbReference type="EMBL" id="VAV83483.1"/>
    </source>
</evidence>